<proteinExistence type="predicted"/>
<name>A0A9D2GSP1_9BACT</name>
<dbReference type="Proteomes" id="UP000824176">
    <property type="component" value="Unassembled WGS sequence"/>
</dbReference>
<organism evidence="1 2">
    <name type="scientific">Candidatus Mucispirillum faecigallinarum</name>
    <dbReference type="NCBI Taxonomy" id="2838699"/>
    <lineage>
        <taxon>Bacteria</taxon>
        <taxon>Pseudomonadati</taxon>
        <taxon>Deferribacterota</taxon>
        <taxon>Deferribacteres</taxon>
        <taxon>Deferribacterales</taxon>
        <taxon>Mucispirillaceae</taxon>
        <taxon>Mucispirillum</taxon>
    </lineage>
</organism>
<reference evidence="1" key="2">
    <citation type="submission" date="2021-04" db="EMBL/GenBank/DDBJ databases">
        <authorList>
            <person name="Gilroy R."/>
        </authorList>
    </citation>
    <scope>NUCLEOTIDE SEQUENCE</scope>
    <source>
        <strain evidence="1">ChiW4-1371</strain>
    </source>
</reference>
<evidence type="ECO:0000313" key="2">
    <source>
        <dbReference type="Proteomes" id="UP000824176"/>
    </source>
</evidence>
<reference evidence="1" key="1">
    <citation type="journal article" date="2021" name="PeerJ">
        <title>Extensive microbial diversity within the chicken gut microbiome revealed by metagenomics and culture.</title>
        <authorList>
            <person name="Gilroy R."/>
            <person name="Ravi A."/>
            <person name="Getino M."/>
            <person name="Pursley I."/>
            <person name="Horton D.L."/>
            <person name="Alikhan N.F."/>
            <person name="Baker D."/>
            <person name="Gharbi K."/>
            <person name="Hall N."/>
            <person name="Watson M."/>
            <person name="Adriaenssens E.M."/>
            <person name="Foster-Nyarko E."/>
            <person name="Jarju S."/>
            <person name="Secka A."/>
            <person name="Antonio M."/>
            <person name="Oren A."/>
            <person name="Chaudhuri R.R."/>
            <person name="La Ragione R."/>
            <person name="Hildebrand F."/>
            <person name="Pallen M.J."/>
        </authorList>
    </citation>
    <scope>NUCLEOTIDE SEQUENCE</scope>
    <source>
        <strain evidence="1">ChiW4-1371</strain>
    </source>
</reference>
<dbReference type="AlphaFoldDB" id="A0A9D2GSP1"/>
<accession>A0A9D2GSP1</accession>
<sequence length="85" mass="9610">MAKSSKKDLLSELEQLAQKAGIKVRYEKTEARGGMCTFQGNPLIIIDRKAADDYKIAVIAENIKKMDLTDIYISPKMREVLDSFD</sequence>
<comment type="caution">
    <text evidence="1">The sequence shown here is derived from an EMBL/GenBank/DDBJ whole genome shotgun (WGS) entry which is preliminary data.</text>
</comment>
<evidence type="ECO:0000313" key="1">
    <source>
        <dbReference type="EMBL" id="HIZ88501.1"/>
    </source>
</evidence>
<gene>
    <name evidence="1" type="ORF">H9804_01020</name>
</gene>
<protein>
    <submittedName>
        <fullName evidence="1">Uncharacterized protein</fullName>
    </submittedName>
</protein>
<dbReference type="EMBL" id="DXAQ01000016">
    <property type="protein sequence ID" value="HIZ88501.1"/>
    <property type="molecule type" value="Genomic_DNA"/>
</dbReference>